<reference evidence="2 4" key="1">
    <citation type="submission" date="2016-10" db="EMBL/GenBank/DDBJ databases">
        <authorList>
            <person name="Cai Z."/>
        </authorList>
    </citation>
    <scope>NUCLEOTIDE SEQUENCE [LARGE SCALE GENOMIC DNA]</scope>
</reference>
<evidence type="ECO:0000256" key="1">
    <source>
        <dbReference type="SAM" id="MobiDB-lite"/>
    </source>
</evidence>
<keyword evidence="4" id="KW-1185">Reference proteome</keyword>
<evidence type="ECO:0000313" key="4">
    <source>
        <dbReference type="Proteomes" id="UP000256970"/>
    </source>
</evidence>
<evidence type="ECO:0000313" key="2">
    <source>
        <dbReference type="EMBL" id="SZX71420.1"/>
    </source>
</evidence>
<dbReference type="EMBL" id="FNXT01001192">
    <property type="protein sequence ID" value="SZX73450.1"/>
    <property type="molecule type" value="Genomic_DNA"/>
</dbReference>
<feature type="region of interest" description="Disordered" evidence="1">
    <location>
        <begin position="47"/>
        <end position="68"/>
    </location>
</feature>
<organism evidence="2 4">
    <name type="scientific">Tetradesmus obliquus</name>
    <name type="common">Green alga</name>
    <name type="synonym">Acutodesmus obliquus</name>
    <dbReference type="NCBI Taxonomy" id="3088"/>
    <lineage>
        <taxon>Eukaryota</taxon>
        <taxon>Viridiplantae</taxon>
        <taxon>Chlorophyta</taxon>
        <taxon>core chlorophytes</taxon>
        <taxon>Chlorophyceae</taxon>
        <taxon>CS clade</taxon>
        <taxon>Sphaeropleales</taxon>
        <taxon>Scenedesmaceae</taxon>
        <taxon>Tetradesmus</taxon>
    </lineage>
</organism>
<dbReference type="EMBL" id="FNXT01001050">
    <property type="protein sequence ID" value="SZX71420.1"/>
    <property type="molecule type" value="Genomic_DNA"/>
</dbReference>
<evidence type="ECO:0000313" key="3">
    <source>
        <dbReference type="EMBL" id="SZX73450.1"/>
    </source>
</evidence>
<accession>A0A383W2H0</accession>
<gene>
    <name evidence="2" type="ORF">BQ4739_LOCUS11569</name>
    <name evidence="3" type="ORF">BQ4739_LOCUS13724</name>
</gene>
<proteinExistence type="predicted"/>
<protein>
    <submittedName>
        <fullName evidence="2">Uncharacterized protein</fullName>
    </submittedName>
</protein>
<dbReference type="Proteomes" id="UP000256970">
    <property type="component" value="Unassembled WGS sequence"/>
</dbReference>
<name>A0A383W2H0_TETOB</name>
<sequence>MCNKCFNGMWCIEEQKQLDKFCAGFVKKSKPKSITIVPGAKALTPAASQQQAAATPAQEQQLASSSEA</sequence>
<dbReference type="AlphaFoldDB" id="A0A383W2H0"/>